<dbReference type="AlphaFoldDB" id="A0A074JSU0"/>
<comment type="caution">
    <text evidence="1">The sequence shown here is derived from an EMBL/GenBank/DDBJ whole genome shotgun (WGS) entry which is preliminary data.</text>
</comment>
<reference evidence="1 2" key="1">
    <citation type="journal article" date="2015" name="Antonie Van Leeuwenhoek">
        <title>Thioclava indica sp. nov., isolated from surface seawater of the Indian Ocean.</title>
        <authorList>
            <person name="Liu Y."/>
            <person name="Lai Q."/>
            <person name="Du J."/>
            <person name="Xu H."/>
            <person name="Jiang L."/>
            <person name="Shao Z."/>
        </authorList>
    </citation>
    <scope>NUCLEOTIDE SEQUENCE [LARGE SCALE GENOMIC DNA]</scope>
    <source>
        <strain evidence="1 2">DT23-4</strain>
    </source>
</reference>
<keyword evidence="2" id="KW-1185">Reference proteome</keyword>
<accession>A0A074JSU0</accession>
<gene>
    <name evidence="1" type="ORF">DT23_12860</name>
</gene>
<dbReference type="STRING" id="1353528.DT23_12860"/>
<evidence type="ECO:0000313" key="2">
    <source>
        <dbReference type="Proteomes" id="UP000027471"/>
    </source>
</evidence>
<organism evidence="1 2">
    <name type="scientific">Thioclava indica</name>
    <dbReference type="NCBI Taxonomy" id="1353528"/>
    <lineage>
        <taxon>Bacteria</taxon>
        <taxon>Pseudomonadati</taxon>
        <taxon>Pseudomonadota</taxon>
        <taxon>Alphaproteobacteria</taxon>
        <taxon>Rhodobacterales</taxon>
        <taxon>Paracoccaceae</taxon>
        <taxon>Thioclava</taxon>
    </lineage>
</organism>
<sequence>MKTLHIAGHFGEWMQGRIGPDGPVALITLPCEALGVRLWHRPAPQGLRLHGVGLSAQQVRRFLAPLGLRLRGVVGMRATAKLGAGTGISTARLVGLAQLAGWQGAPHDLARACVTFEGASDPLAFAAPSRLLWGSRNGTPLAEMPGLPRYEILGGFLGGPSWTDPQDQNFPDISDLIWPWRQTRNLRDIAALASQSAARCQAMRGPASDPTPDLVRDLGALGWVRAHTGAARGLIFAPGAVPRGAPDALRLAGLRALVQFRGGAR</sequence>
<name>A0A074JSU0_9RHOB</name>
<proteinExistence type="predicted"/>
<dbReference type="EMBL" id="AUNB01000016">
    <property type="protein sequence ID" value="KEO60726.1"/>
    <property type="molecule type" value="Genomic_DNA"/>
</dbReference>
<evidence type="ECO:0008006" key="3">
    <source>
        <dbReference type="Google" id="ProtNLM"/>
    </source>
</evidence>
<dbReference type="eggNOG" id="COG4542">
    <property type="taxonomic scope" value="Bacteria"/>
</dbReference>
<protein>
    <recommendedName>
        <fullName evidence="3">GHMP kinase N-terminal domain-containing protein</fullName>
    </recommendedName>
</protein>
<dbReference type="Proteomes" id="UP000027471">
    <property type="component" value="Unassembled WGS sequence"/>
</dbReference>
<dbReference type="RefSeq" id="WP_051697072.1">
    <property type="nucleotide sequence ID" value="NZ_AUNB01000016.1"/>
</dbReference>
<evidence type="ECO:0000313" key="1">
    <source>
        <dbReference type="EMBL" id="KEO60726.1"/>
    </source>
</evidence>